<dbReference type="InterPro" id="IPR003137">
    <property type="entry name" value="PA_domain"/>
</dbReference>
<evidence type="ECO:0000256" key="18">
    <source>
        <dbReference type="SAM" id="Phobius"/>
    </source>
</evidence>
<dbReference type="InterPro" id="IPR007484">
    <property type="entry name" value="Peptidase_M28"/>
</dbReference>
<feature type="domain" description="Transferrin receptor-like dimerisation" evidence="20">
    <location>
        <begin position="632"/>
        <end position="752"/>
    </location>
</feature>
<dbReference type="OrthoDB" id="5841748at2759"/>
<dbReference type="FunFam" id="3.50.30.30:FF:000045">
    <property type="entry name" value="Predicted protein"/>
    <property type="match status" value="1"/>
</dbReference>
<evidence type="ECO:0000256" key="4">
    <source>
        <dbReference type="ARBA" id="ARBA00022645"/>
    </source>
</evidence>
<dbReference type="Pfam" id="PF04253">
    <property type="entry name" value="TFR_dimer"/>
    <property type="match status" value="1"/>
</dbReference>
<evidence type="ECO:0000256" key="6">
    <source>
        <dbReference type="ARBA" id="ARBA00022692"/>
    </source>
</evidence>
<keyword evidence="10" id="KW-0735">Signal-anchor</keyword>
<feature type="transmembrane region" description="Helical" evidence="18">
    <location>
        <begin position="20"/>
        <end position="41"/>
    </location>
</feature>
<comment type="caution">
    <text evidence="22">The sequence shown here is derived from an EMBL/GenBank/DDBJ whole genome shotgun (WGS) entry which is preliminary data.</text>
</comment>
<keyword evidence="4 22" id="KW-0121">Carboxypeptidase</keyword>
<evidence type="ECO:0000256" key="10">
    <source>
        <dbReference type="ARBA" id="ARBA00022968"/>
    </source>
</evidence>
<evidence type="ECO:0000256" key="17">
    <source>
        <dbReference type="SAM" id="MobiDB-lite"/>
    </source>
</evidence>
<evidence type="ECO:0000256" key="8">
    <source>
        <dbReference type="ARBA" id="ARBA00022801"/>
    </source>
</evidence>
<dbReference type="SUPFAM" id="SSF52025">
    <property type="entry name" value="PA domain"/>
    <property type="match status" value="1"/>
</dbReference>
<evidence type="ECO:0000259" key="21">
    <source>
        <dbReference type="Pfam" id="PF04389"/>
    </source>
</evidence>
<evidence type="ECO:0000259" key="19">
    <source>
        <dbReference type="Pfam" id="PF02225"/>
    </source>
</evidence>
<reference evidence="22" key="1">
    <citation type="submission" date="2021-10" db="EMBL/GenBank/DDBJ databases">
        <title>Tropical sea cucumber genome reveals ecological adaptation and Cuvierian tubules defense mechanism.</title>
        <authorList>
            <person name="Chen T."/>
        </authorList>
    </citation>
    <scope>NUCLEOTIDE SEQUENCE</scope>
    <source>
        <strain evidence="22">Nanhai2018</strain>
        <tissue evidence="22">Muscle</tissue>
    </source>
</reference>
<keyword evidence="12" id="KW-0482">Metalloprotease</keyword>
<evidence type="ECO:0000256" key="15">
    <source>
        <dbReference type="ARBA" id="ARBA00052003"/>
    </source>
</evidence>
<dbReference type="GO" id="GO:0006508">
    <property type="term" value="P:proteolysis"/>
    <property type="evidence" value="ECO:0007669"/>
    <property type="project" value="UniProtKB-KW"/>
</dbReference>
<dbReference type="SUPFAM" id="SSF47672">
    <property type="entry name" value="Transferrin receptor-like dimerisation domain"/>
    <property type="match status" value="1"/>
</dbReference>
<evidence type="ECO:0000256" key="16">
    <source>
        <dbReference type="ARBA" id="ARBA00066561"/>
    </source>
</evidence>
<comment type="subcellular location">
    <subcellularLocation>
        <location evidence="2">Membrane</location>
        <topology evidence="2">Single-pass type II membrane protein</topology>
    </subcellularLocation>
</comment>
<dbReference type="PANTHER" id="PTHR10404">
    <property type="entry name" value="N-ACETYLATED-ALPHA-LINKED ACIDIC DIPEPTIDASE"/>
    <property type="match status" value="1"/>
</dbReference>
<dbReference type="InterPro" id="IPR039373">
    <property type="entry name" value="Peptidase_M28B"/>
</dbReference>
<evidence type="ECO:0000256" key="12">
    <source>
        <dbReference type="ARBA" id="ARBA00023049"/>
    </source>
</evidence>
<gene>
    <name evidence="22" type="ORF">HOLleu_31707</name>
</gene>
<keyword evidence="13 18" id="KW-0472">Membrane</keyword>
<keyword evidence="14" id="KW-0325">Glycoprotein</keyword>
<proteinExistence type="inferred from homology"/>
<dbReference type="GO" id="GO:0046872">
    <property type="term" value="F:metal ion binding"/>
    <property type="evidence" value="ECO:0007669"/>
    <property type="project" value="UniProtKB-KW"/>
</dbReference>
<keyword evidence="5" id="KW-0645">Protease</keyword>
<name>A0A9Q0YTD1_HOLLE</name>
<keyword evidence="6 18" id="KW-0812">Transmembrane</keyword>
<keyword evidence="9" id="KW-0862">Zinc</keyword>
<evidence type="ECO:0000256" key="11">
    <source>
        <dbReference type="ARBA" id="ARBA00022989"/>
    </source>
</evidence>
<dbReference type="Proteomes" id="UP001152320">
    <property type="component" value="Chromosome 16"/>
</dbReference>
<dbReference type="FunFam" id="1.20.930.40:FF:000001">
    <property type="entry name" value="N-acetylated-alpha-linked acidic dipeptidase 2"/>
    <property type="match status" value="1"/>
</dbReference>
<protein>
    <recommendedName>
        <fullName evidence="16">glutamate carboxypeptidase II</fullName>
        <ecNumber evidence="16">3.4.17.21</ecNumber>
    </recommendedName>
</protein>
<organism evidence="22 23">
    <name type="scientific">Holothuria leucospilota</name>
    <name type="common">Black long sea cucumber</name>
    <name type="synonym">Mertensiothuria leucospilota</name>
    <dbReference type="NCBI Taxonomy" id="206669"/>
    <lineage>
        <taxon>Eukaryota</taxon>
        <taxon>Metazoa</taxon>
        <taxon>Echinodermata</taxon>
        <taxon>Eleutherozoa</taxon>
        <taxon>Echinozoa</taxon>
        <taxon>Holothuroidea</taxon>
        <taxon>Aspidochirotacea</taxon>
        <taxon>Aspidochirotida</taxon>
        <taxon>Holothuriidae</taxon>
        <taxon>Holothuria</taxon>
    </lineage>
</organism>
<evidence type="ECO:0000259" key="20">
    <source>
        <dbReference type="Pfam" id="PF04253"/>
    </source>
</evidence>
<comment type="catalytic activity">
    <reaction evidence="15">
        <text>Release of an unsubstituted, C-terminal glutamyl residue, typically from Ac-Asp-Glu or folylpoly-gamma-glutamates.</text>
        <dbReference type="EC" id="3.4.17.21"/>
    </reaction>
</comment>
<dbReference type="SUPFAM" id="SSF53187">
    <property type="entry name" value="Zn-dependent exopeptidases"/>
    <property type="match status" value="1"/>
</dbReference>
<comment type="similarity">
    <text evidence="3">Belongs to the peptidase M28 family. M28B subfamily.</text>
</comment>
<evidence type="ECO:0000256" key="7">
    <source>
        <dbReference type="ARBA" id="ARBA00022723"/>
    </source>
</evidence>
<feature type="region of interest" description="Disordered" evidence="17">
    <location>
        <begin position="45"/>
        <end position="65"/>
    </location>
</feature>
<dbReference type="GO" id="GO:0016020">
    <property type="term" value="C:membrane"/>
    <property type="evidence" value="ECO:0007669"/>
    <property type="project" value="UniProtKB-SubCell"/>
</dbReference>
<keyword evidence="7" id="KW-0479">Metal-binding</keyword>
<dbReference type="PANTHER" id="PTHR10404:SF77">
    <property type="entry name" value="GLUTAMATE CARBOXYPEPTIDASE 2 HOMOLOG"/>
    <property type="match status" value="1"/>
</dbReference>
<dbReference type="InterPro" id="IPR036757">
    <property type="entry name" value="TFR-like_dimer_dom_sf"/>
</dbReference>
<feature type="domain" description="PA" evidence="19">
    <location>
        <begin position="171"/>
        <end position="261"/>
    </location>
</feature>
<accession>A0A9Q0YTD1</accession>
<feature type="compositionally biased region" description="Basic and acidic residues" evidence="17">
    <location>
        <begin position="45"/>
        <end position="57"/>
    </location>
</feature>
<dbReference type="GO" id="GO:0004181">
    <property type="term" value="F:metallocarboxypeptidase activity"/>
    <property type="evidence" value="ECO:0007669"/>
    <property type="project" value="UniProtKB-EC"/>
</dbReference>
<evidence type="ECO:0000256" key="2">
    <source>
        <dbReference type="ARBA" id="ARBA00004606"/>
    </source>
</evidence>
<dbReference type="InterPro" id="IPR007365">
    <property type="entry name" value="TFR-like_dimer_dom"/>
</dbReference>
<keyword evidence="8" id="KW-0378">Hydrolase</keyword>
<dbReference type="Gene3D" id="3.40.630.10">
    <property type="entry name" value="Zn peptidases"/>
    <property type="match status" value="1"/>
</dbReference>
<comment type="cofactor">
    <cofactor evidence="1">
        <name>Zn(2+)</name>
        <dbReference type="ChEBI" id="CHEBI:29105"/>
    </cofactor>
</comment>
<dbReference type="InterPro" id="IPR046450">
    <property type="entry name" value="PA_dom_sf"/>
</dbReference>
<dbReference type="EMBL" id="JAIZAY010000016">
    <property type="protein sequence ID" value="KAJ8026774.1"/>
    <property type="molecule type" value="Genomic_DNA"/>
</dbReference>
<dbReference type="Gene3D" id="1.20.930.40">
    <property type="entry name" value="Transferrin receptor-like, dimerisation domain"/>
    <property type="match status" value="1"/>
</dbReference>
<evidence type="ECO:0000256" key="14">
    <source>
        <dbReference type="ARBA" id="ARBA00023180"/>
    </source>
</evidence>
<keyword evidence="11 18" id="KW-1133">Transmembrane helix</keyword>
<dbReference type="Gene3D" id="3.50.30.30">
    <property type="match status" value="1"/>
</dbReference>
<keyword evidence="23" id="KW-1185">Reference proteome</keyword>
<evidence type="ECO:0000256" key="3">
    <source>
        <dbReference type="ARBA" id="ARBA00005634"/>
    </source>
</evidence>
<dbReference type="EC" id="3.4.17.21" evidence="16"/>
<dbReference type="Pfam" id="PF04389">
    <property type="entry name" value="Peptidase_M28"/>
    <property type="match status" value="1"/>
</dbReference>
<dbReference type="FunFam" id="3.40.630.10:FF:000009">
    <property type="entry name" value="N-acetylated-alpha-linked acidic dipeptidase 2"/>
    <property type="match status" value="1"/>
</dbReference>
<evidence type="ECO:0000256" key="1">
    <source>
        <dbReference type="ARBA" id="ARBA00001947"/>
    </source>
</evidence>
<evidence type="ECO:0000313" key="23">
    <source>
        <dbReference type="Proteomes" id="UP001152320"/>
    </source>
</evidence>
<evidence type="ECO:0000256" key="5">
    <source>
        <dbReference type="ARBA" id="ARBA00022670"/>
    </source>
</evidence>
<dbReference type="Pfam" id="PF02225">
    <property type="entry name" value="PA"/>
    <property type="match status" value="1"/>
</dbReference>
<evidence type="ECO:0000256" key="9">
    <source>
        <dbReference type="ARBA" id="ARBA00022833"/>
    </source>
</evidence>
<dbReference type="CDD" id="cd02121">
    <property type="entry name" value="PA_GCPII_like"/>
    <property type="match status" value="1"/>
</dbReference>
<dbReference type="AlphaFoldDB" id="A0A9Q0YTD1"/>
<evidence type="ECO:0000256" key="13">
    <source>
        <dbReference type="ARBA" id="ARBA00023136"/>
    </source>
</evidence>
<sequence>MHFTKMTHHPKKRPSRTVIVAGGVLCVIVGLGVGLIIGFLVDPSDNKSQKPRPDMRSDFQQATSRSKIRETLRELTQKPHVAGTDADLETAENIKSRWLEHGVDKVFLVPYKVLLQYPPEDENQANRAQIIDKDGTTVFETALKSDHLGEEVLMQEGIPAPYSAYSATGDVTGDLVYVNFCTLDDLEHLRTALLPGVNLTGKIFISRIGGTGRSTKVKNAQEAGAAALLLYSDPADYSVDPTIGSAYPDGPFLPPSGVQRGSIIQGFGDPLTPGYPATEGAFRLEEDDANLPKIPVHPINYEDAANLLRRLTGPRPPSGWRGSLEGTDYEVGPGFKDEDVDRSVRVVVNSYSEQRTAYNVIGFIHGEIEPDRYVIIGNHRDAWAMGAVDPTSGTATLLEITRILGGMKKNGWRPRRTMVFGSWGAEEFGLIGSIEWTEEYYHLLSSRAVAYLNLDIAVAGNWVFRPSASPHFSPIVIEAMKNILEPNPTQPGQTIYDSYLEKENYDPDTLTEQFIIRRIGTGSDYYGFLYGVGVPCISGYYYYDRERYPTSFYSLYHTQYETFRLMDEFIDPGFVYHEVIARLFGDMLLNIADSVILPVNVNNYADYILVYYMGMAMNESSYRAQILEKGIALEYFEDAIVEFNNATMKFQNEVLTSVDLDDPLAVRAVNDRIMFLERAFLDRNGLPGQPLERHTIFATAKSQNVPYDTTFPGIADAMENVASNESIEAWREVEKQVSILTYIIHSAASILKDDASWTEPMLRRKP</sequence>
<feature type="domain" description="Peptidase M28" evidence="21">
    <location>
        <begin position="359"/>
        <end position="564"/>
    </location>
</feature>
<dbReference type="CDD" id="cd08022">
    <property type="entry name" value="M28_PSMA_like"/>
    <property type="match status" value="1"/>
</dbReference>
<evidence type="ECO:0000313" key="22">
    <source>
        <dbReference type="EMBL" id="KAJ8026774.1"/>
    </source>
</evidence>